<dbReference type="AlphaFoldDB" id="A0A640KCF2"/>
<reference evidence="1" key="1">
    <citation type="submission" date="2019-11" db="EMBL/GenBank/DDBJ databases">
        <title>Leishmania tarentolae CDS.</title>
        <authorList>
            <person name="Goto Y."/>
            <person name="Yamagishi J."/>
        </authorList>
    </citation>
    <scope>NUCLEOTIDE SEQUENCE [LARGE SCALE GENOMIC DNA]</scope>
    <source>
        <strain evidence="1">Parrot Tar II</strain>
    </source>
</reference>
<organism evidence="1 2">
    <name type="scientific">Leishmania tarentolae</name>
    <name type="common">Sauroleishmania tarentolae</name>
    <dbReference type="NCBI Taxonomy" id="5689"/>
    <lineage>
        <taxon>Eukaryota</taxon>
        <taxon>Discoba</taxon>
        <taxon>Euglenozoa</taxon>
        <taxon>Kinetoplastea</taxon>
        <taxon>Metakinetoplastina</taxon>
        <taxon>Trypanosomatida</taxon>
        <taxon>Trypanosomatidae</taxon>
        <taxon>Leishmaniinae</taxon>
        <taxon>Leishmania</taxon>
        <taxon>lizard Leishmania</taxon>
    </lineage>
</organism>
<dbReference type="OrthoDB" id="265424at2759"/>
<dbReference type="VEuPathDB" id="TriTrypDB:LtaPh_1111500"/>
<evidence type="ECO:0000313" key="1">
    <source>
        <dbReference type="EMBL" id="GET86714.1"/>
    </source>
</evidence>
<gene>
    <name evidence="1" type="ORF">LtaPh_1111500</name>
</gene>
<protein>
    <submittedName>
        <fullName evidence="1">Uncharacterized protein</fullName>
    </submittedName>
</protein>
<evidence type="ECO:0000313" key="2">
    <source>
        <dbReference type="Proteomes" id="UP000419144"/>
    </source>
</evidence>
<comment type="caution">
    <text evidence="1">The sequence shown here is derived from an EMBL/GenBank/DDBJ whole genome shotgun (WGS) entry which is preliminary data.</text>
</comment>
<proteinExistence type="predicted"/>
<name>A0A640KCF2_LEITA</name>
<sequence>MMLLTVVDAYTMALKALDPTAWELLSALEDRILHSAACLLSRVERRALRPGVTGSGATVPPTAASHVQQAMTSGMGDADEADTALVTADVLSFLRAPLQADAIQKCSTRLDFPTTSTPARLAQELSRLRQQATSAQWPSSSPRWPGLILAELSISCQIVLVLAALWISTKFWATLCESSTLSGLVACFLRLSSSLTNDPTVAASDLECGTVRSPTSAERGPCTDGALDVVLVEPAKVDQLRLASTPPSSSLPPMTLEYPSPEDVWSAQVGAAGTLEGGAACVSRDIIIDRYDNVLRSPLISRTWLDSGVADAAESLARDIEDVEMVVLRCSEYAVPI</sequence>
<keyword evidence="2" id="KW-1185">Reference proteome</keyword>
<dbReference type="Proteomes" id="UP000419144">
    <property type="component" value="Unassembled WGS sequence"/>
</dbReference>
<dbReference type="EMBL" id="BLBS01000013">
    <property type="protein sequence ID" value="GET86714.1"/>
    <property type="molecule type" value="Genomic_DNA"/>
</dbReference>
<accession>A0A640KCF2</accession>